<sequence>MDSGHSAQRGSRRTTFNHSTCTPLYCCKVHRLLCKTPQVLYPSATRFGFTNLVSDKKYKSGFKPRPLEVIPVHQLPTKLYAHSKKALSPQSSQDPASACVTAGARNITLGIAVKLSSNWPIVGVPGNNCPEGAIV</sequence>
<accession>A0A075FVM3</accession>
<evidence type="ECO:0000313" key="1">
    <source>
        <dbReference type="EMBL" id="AIE95398.1"/>
    </source>
</evidence>
<reference evidence="1" key="1">
    <citation type="journal article" date="2014" name="Genome Biol. Evol.">
        <title>Pangenome evidence for extensive interdomain horizontal transfer affecting lineage core and shell genes in uncultured planktonic thaumarchaeota and euryarchaeota.</title>
        <authorList>
            <person name="Deschamps P."/>
            <person name="Zivanovic Y."/>
            <person name="Moreira D."/>
            <person name="Rodriguez-Valera F."/>
            <person name="Lopez-Garcia P."/>
        </authorList>
    </citation>
    <scope>NUCLEOTIDE SEQUENCE</scope>
</reference>
<proteinExistence type="predicted"/>
<dbReference type="AlphaFoldDB" id="A0A075FVM3"/>
<name>A0A075FVM3_9EURY</name>
<protein>
    <submittedName>
        <fullName evidence="1">Uncharacterized protein</fullName>
    </submittedName>
</protein>
<dbReference type="EMBL" id="KF900450">
    <property type="protein sequence ID" value="AIE95398.1"/>
    <property type="molecule type" value="Genomic_DNA"/>
</dbReference>
<organism evidence="1">
    <name type="scientific">uncultured marine group II/III euryarchaeote AD1000_65_F06</name>
    <dbReference type="NCBI Taxonomy" id="1457795"/>
    <lineage>
        <taxon>Archaea</taxon>
        <taxon>Methanobacteriati</taxon>
        <taxon>Methanobacteriota</taxon>
        <taxon>environmental samples</taxon>
    </lineage>
</organism>